<reference evidence="4 5" key="1">
    <citation type="submission" date="2014-09" db="EMBL/GenBank/DDBJ databases">
        <authorList>
            <person name="Magalhaes I.L.F."/>
            <person name="Oliveira U."/>
            <person name="Santos F.R."/>
            <person name="Vidigal T.H.D.A."/>
            <person name="Brescovit A.D."/>
            <person name="Santos A.J."/>
        </authorList>
    </citation>
    <scope>NUCLEOTIDE SEQUENCE [LARGE SCALE GENOMIC DNA]</scope>
</reference>
<dbReference type="STRING" id="401625.A0A0P1BIG1"/>
<name>A0A0P1BIG1_9BASI</name>
<dbReference type="Proteomes" id="UP000054845">
    <property type="component" value="Unassembled WGS sequence"/>
</dbReference>
<dbReference type="EMBL" id="CCYA01000272">
    <property type="protein sequence ID" value="CEH15840.1"/>
    <property type="molecule type" value="Genomic_DNA"/>
</dbReference>
<dbReference type="OrthoDB" id="2435509at2759"/>
<feature type="compositionally biased region" description="Low complexity" evidence="1">
    <location>
        <begin position="37"/>
        <end position="70"/>
    </location>
</feature>
<dbReference type="PANTHER" id="PTHR42028:SF1">
    <property type="entry name" value="YALI0E30657P"/>
    <property type="match status" value="1"/>
</dbReference>
<feature type="chain" id="PRO_5006059536" description="DUF7137 domain-containing protein" evidence="2">
    <location>
        <begin position="20"/>
        <end position="263"/>
    </location>
</feature>
<evidence type="ECO:0000313" key="5">
    <source>
        <dbReference type="Proteomes" id="UP000054845"/>
    </source>
</evidence>
<feature type="domain" description="DUF7137" evidence="3">
    <location>
        <begin position="80"/>
        <end position="220"/>
    </location>
</feature>
<sequence length="263" mass="26585">MRLIPFVLALGCAVLAVDAQRVVDPGAAGQGGGTNAGTGNNNNNGNNAQGGQAQPTQAPQGGTGTGTNNTSSLSSIPQNAAAGGITITNPVQTADASYYKIASGISVTFGWNFTSIVAGHSPSSLTIQAVNTAQKNTIPIATIAGAATQVVWSPWDYQQSAGARNLPQLAQATYRLQIFDEKGPDAATNQAGVFNANQAVQFALYIPAAYTPLSAGWTCAGCKNAGELLKSYTPLLFGSAAATAICLASGAGLLRRGAQIALE</sequence>
<evidence type="ECO:0000256" key="2">
    <source>
        <dbReference type="SAM" id="SignalP"/>
    </source>
</evidence>
<dbReference type="AlphaFoldDB" id="A0A0P1BIG1"/>
<feature type="signal peptide" evidence="2">
    <location>
        <begin position="1"/>
        <end position="19"/>
    </location>
</feature>
<evidence type="ECO:0000256" key="1">
    <source>
        <dbReference type="SAM" id="MobiDB-lite"/>
    </source>
</evidence>
<dbReference type="Pfam" id="PF23585">
    <property type="entry name" value="DUF7137"/>
    <property type="match status" value="1"/>
</dbReference>
<accession>A0A0P1BIG1</accession>
<dbReference type="PANTHER" id="PTHR42028">
    <property type="entry name" value="CHROMOSOME 1, WHOLE GENOME SHOTGUN SEQUENCE"/>
    <property type="match status" value="1"/>
</dbReference>
<evidence type="ECO:0000313" key="4">
    <source>
        <dbReference type="EMBL" id="CEH15840.1"/>
    </source>
</evidence>
<protein>
    <recommendedName>
        <fullName evidence="3">DUF7137 domain-containing protein</fullName>
    </recommendedName>
</protein>
<keyword evidence="2" id="KW-0732">Signal</keyword>
<dbReference type="InterPro" id="IPR055561">
    <property type="entry name" value="DUF7137"/>
</dbReference>
<keyword evidence="5" id="KW-1185">Reference proteome</keyword>
<evidence type="ECO:0000259" key="3">
    <source>
        <dbReference type="Pfam" id="PF23585"/>
    </source>
</evidence>
<organism evidence="4 5">
    <name type="scientific">Ceraceosorus bombacis</name>
    <dbReference type="NCBI Taxonomy" id="401625"/>
    <lineage>
        <taxon>Eukaryota</taxon>
        <taxon>Fungi</taxon>
        <taxon>Dikarya</taxon>
        <taxon>Basidiomycota</taxon>
        <taxon>Ustilaginomycotina</taxon>
        <taxon>Exobasidiomycetes</taxon>
        <taxon>Ceraceosorales</taxon>
        <taxon>Ceraceosoraceae</taxon>
        <taxon>Ceraceosorus</taxon>
    </lineage>
</organism>
<proteinExistence type="predicted"/>
<feature type="region of interest" description="Disordered" evidence="1">
    <location>
        <begin position="30"/>
        <end position="75"/>
    </location>
</feature>